<dbReference type="CDD" id="cd02230">
    <property type="entry name" value="cupin_HP0902-like"/>
    <property type="match status" value="1"/>
</dbReference>
<sequence length="118" mass="12915">MSEIFIKNMEHETVLNLAEQVKTLPGQVVSKTLAQNDAISITLFAFDKGEEISTHDSDGDAMVTVLEGTGRFTVDGKEHIVSAGEVLIMPAKKPHAVYAQEAFKMLLVVVFPNDRQKG</sequence>
<dbReference type="AlphaFoldDB" id="A0AA97D9T2"/>
<keyword evidence="3" id="KW-1185">Reference proteome</keyword>
<dbReference type="KEGG" id="carl:PXC00_12985"/>
<feature type="domain" description="Cupin type-2" evidence="1">
    <location>
        <begin position="43"/>
        <end position="109"/>
    </location>
</feature>
<name>A0AA97D9T2_9FIRM</name>
<evidence type="ECO:0000313" key="2">
    <source>
        <dbReference type="EMBL" id="WOC32092.1"/>
    </source>
</evidence>
<dbReference type="RefSeq" id="WP_275844151.1">
    <property type="nucleotide sequence ID" value="NZ_CP135996.1"/>
</dbReference>
<dbReference type="EMBL" id="CP135996">
    <property type="protein sequence ID" value="WOC32092.1"/>
    <property type="molecule type" value="Genomic_DNA"/>
</dbReference>
<protein>
    <submittedName>
        <fullName evidence="2">Cupin domain-containing protein</fullName>
    </submittedName>
</protein>
<gene>
    <name evidence="2" type="ORF">PXC00_12985</name>
</gene>
<dbReference type="InterPro" id="IPR014710">
    <property type="entry name" value="RmlC-like_jellyroll"/>
</dbReference>
<dbReference type="SUPFAM" id="SSF51182">
    <property type="entry name" value="RmlC-like cupins"/>
    <property type="match status" value="1"/>
</dbReference>
<dbReference type="PANTHER" id="PTHR37694:SF1">
    <property type="entry name" value="SLR8022 PROTEIN"/>
    <property type="match status" value="1"/>
</dbReference>
<dbReference type="Proteomes" id="UP001300604">
    <property type="component" value="Chromosome"/>
</dbReference>
<organism evidence="2 3">
    <name type="scientific">Caproicibacterium argilliputei</name>
    <dbReference type="NCBI Taxonomy" id="3030016"/>
    <lineage>
        <taxon>Bacteria</taxon>
        <taxon>Bacillati</taxon>
        <taxon>Bacillota</taxon>
        <taxon>Clostridia</taxon>
        <taxon>Eubacteriales</taxon>
        <taxon>Oscillospiraceae</taxon>
        <taxon>Caproicibacterium</taxon>
    </lineage>
</organism>
<evidence type="ECO:0000313" key="3">
    <source>
        <dbReference type="Proteomes" id="UP001300604"/>
    </source>
</evidence>
<dbReference type="Pfam" id="PF07883">
    <property type="entry name" value="Cupin_2"/>
    <property type="match status" value="1"/>
</dbReference>
<dbReference type="InterPro" id="IPR013096">
    <property type="entry name" value="Cupin_2"/>
</dbReference>
<accession>A0AA97D9T2</accession>
<evidence type="ECO:0000259" key="1">
    <source>
        <dbReference type="Pfam" id="PF07883"/>
    </source>
</evidence>
<proteinExistence type="predicted"/>
<dbReference type="Gene3D" id="2.60.120.10">
    <property type="entry name" value="Jelly Rolls"/>
    <property type="match status" value="1"/>
</dbReference>
<dbReference type="PANTHER" id="PTHR37694">
    <property type="entry name" value="SLR8022 PROTEIN"/>
    <property type="match status" value="1"/>
</dbReference>
<reference evidence="3" key="1">
    <citation type="submission" date="2024-06" db="EMBL/GenBank/DDBJ databases">
        <title>Caproicibacterium argilliputei sp. nov, a novel caproic acid producing anaerobic bacterium isolated from pit mud.</title>
        <authorList>
            <person name="Zeng C."/>
        </authorList>
    </citation>
    <scope>NUCLEOTIDE SEQUENCE [LARGE SCALE GENOMIC DNA]</scope>
    <source>
        <strain evidence="3">ZCY20-5</strain>
    </source>
</reference>
<reference evidence="2 3" key="2">
    <citation type="submission" date="2024-06" db="EMBL/GenBank/DDBJ databases">
        <title>Caproicibacterium argilliputei sp. nov, a novel caproic acid producing anaerobic bacterium isolated from pit mud.</title>
        <authorList>
            <person name="Xia S."/>
        </authorList>
    </citation>
    <scope>NUCLEOTIDE SEQUENCE [LARGE SCALE GENOMIC DNA]</scope>
    <source>
        <strain evidence="2 3">ZCY20-5</strain>
    </source>
</reference>
<dbReference type="InterPro" id="IPR011051">
    <property type="entry name" value="RmlC_Cupin_sf"/>
</dbReference>
<reference evidence="3" key="3">
    <citation type="submission" date="2024-06" db="EMBL/GenBank/DDBJ databases">
        <authorList>
            <person name="Zeng C."/>
        </authorList>
    </citation>
    <scope>NUCLEOTIDE SEQUENCE [LARGE SCALE GENOMIC DNA]</scope>
    <source>
        <strain evidence="3">ZCY20-5</strain>
    </source>
</reference>